<dbReference type="InterPro" id="IPR014752">
    <property type="entry name" value="Arrestin-like_C"/>
</dbReference>
<reference evidence="4" key="1">
    <citation type="submission" date="2021-02" db="EMBL/GenBank/DDBJ databases">
        <authorList>
            <person name="Nowell W R."/>
        </authorList>
    </citation>
    <scope>NUCLEOTIDE SEQUENCE</scope>
</reference>
<dbReference type="Gene3D" id="2.60.40.640">
    <property type="match status" value="2"/>
</dbReference>
<evidence type="ECO:0008006" key="6">
    <source>
        <dbReference type="Google" id="ProtNLM"/>
    </source>
</evidence>
<name>A0A814C4V1_9BILA</name>
<organism evidence="4 5">
    <name type="scientific">Rotaria sordida</name>
    <dbReference type="NCBI Taxonomy" id="392033"/>
    <lineage>
        <taxon>Eukaryota</taxon>
        <taxon>Metazoa</taxon>
        <taxon>Spiralia</taxon>
        <taxon>Gnathifera</taxon>
        <taxon>Rotifera</taxon>
        <taxon>Eurotatoria</taxon>
        <taxon>Bdelloidea</taxon>
        <taxon>Philodinida</taxon>
        <taxon>Philodinidae</taxon>
        <taxon>Rotaria</taxon>
    </lineage>
</organism>
<dbReference type="EMBL" id="CAJNOU010000257">
    <property type="protein sequence ID" value="CAF0935468.1"/>
    <property type="molecule type" value="Genomic_DNA"/>
</dbReference>
<comment type="caution">
    <text evidence="4">The sequence shown here is derived from an EMBL/GenBank/DDBJ whole genome shotgun (WGS) entry which is preliminary data.</text>
</comment>
<proteinExistence type="inferred from homology"/>
<evidence type="ECO:0000259" key="2">
    <source>
        <dbReference type="Pfam" id="PF00339"/>
    </source>
</evidence>
<evidence type="ECO:0000256" key="1">
    <source>
        <dbReference type="ARBA" id="ARBA00005298"/>
    </source>
</evidence>
<dbReference type="InterPro" id="IPR011022">
    <property type="entry name" value="Arrestin_C-like"/>
</dbReference>
<gene>
    <name evidence="4" type="ORF">SEV965_LOCUS7409</name>
</gene>
<evidence type="ECO:0000259" key="3">
    <source>
        <dbReference type="Pfam" id="PF02752"/>
    </source>
</evidence>
<evidence type="ECO:0000313" key="4">
    <source>
        <dbReference type="EMBL" id="CAF0935468.1"/>
    </source>
</evidence>
<dbReference type="Pfam" id="PF00339">
    <property type="entry name" value="Arrestin_N"/>
    <property type="match status" value="1"/>
</dbReference>
<feature type="domain" description="Arrestin C-terminal-like" evidence="3">
    <location>
        <begin position="189"/>
        <end position="303"/>
    </location>
</feature>
<evidence type="ECO:0000313" key="5">
    <source>
        <dbReference type="Proteomes" id="UP000663889"/>
    </source>
</evidence>
<feature type="domain" description="Arrestin-like N-terminal" evidence="2">
    <location>
        <begin position="18"/>
        <end position="148"/>
    </location>
</feature>
<comment type="similarity">
    <text evidence="1">Belongs to the arrestin family.</text>
</comment>
<sequence>MGLNSTKPSLTNNKYSLTFSSTNNFYRGHSIIHGNFRINSHTKLRIEKKIRVDLIGQLIENKKSTLNLTKKSLQSNNKNNKIFFTYSFPLVTSHENGIARIIQNRQINFPFRIPLGINLPPSCEFTEFSIIYYLDVYHDERLLPNIRKKIILAPQAPLITIPLPCKVTGCNDINMICSLQKSFYSGRDGSIILLSISITNPKQKQIQLVVAQLMQIVSLNEIKFENEIFTYQLNEINENTQEIQINRICELNLPSNLPPTYIPNENGQPDNVPCIAITYELRITAQMKGATTSNLRLSVPIGIE</sequence>
<dbReference type="AlphaFoldDB" id="A0A814C4V1"/>
<protein>
    <recommendedName>
        <fullName evidence="6">Arrestin C-terminal-like domain-containing protein</fullName>
    </recommendedName>
</protein>
<dbReference type="InterPro" id="IPR011021">
    <property type="entry name" value="Arrestin-like_N"/>
</dbReference>
<dbReference type="Proteomes" id="UP000663889">
    <property type="component" value="Unassembled WGS sequence"/>
</dbReference>
<dbReference type="Pfam" id="PF02752">
    <property type="entry name" value="Arrestin_C"/>
    <property type="match status" value="1"/>
</dbReference>
<accession>A0A814C4V1</accession>